<keyword evidence="2" id="KW-0732">Signal</keyword>
<dbReference type="SUPFAM" id="SSF110997">
    <property type="entry name" value="Sporulation related repeat"/>
    <property type="match status" value="1"/>
</dbReference>
<dbReference type="Pfam" id="PF05036">
    <property type="entry name" value="SPOR"/>
    <property type="match status" value="1"/>
</dbReference>
<proteinExistence type="predicted"/>
<accession>A0A4R5F1R5</accession>
<organism evidence="4 5">
    <name type="scientific">Antarcticimicrobium sediminis</name>
    <dbReference type="NCBI Taxonomy" id="2546227"/>
    <lineage>
        <taxon>Bacteria</taxon>
        <taxon>Pseudomonadati</taxon>
        <taxon>Pseudomonadota</taxon>
        <taxon>Alphaproteobacteria</taxon>
        <taxon>Rhodobacterales</taxon>
        <taxon>Paracoccaceae</taxon>
        <taxon>Antarcticimicrobium</taxon>
    </lineage>
</organism>
<dbReference type="Proteomes" id="UP000294662">
    <property type="component" value="Unassembled WGS sequence"/>
</dbReference>
<dbReference type="InterPro" id="IPR036680">
    <property type="entry name" value="SPOR-like_sf"/>
</dbReference>
<protein>
    <submittedName>
        <fullName evidence="4">SPOR domain-containing protein</fullName>
    </submittedName>
</protein>
<name>A0A4R5F1R5_9RHOB</name>
<keyword evidence="5" id="KW-1185">Reference proteome</keyword>
<evidence type="ECO:0000313" key="5">
    <source>
        <dbReference type="Proteomes" id="UP000294662"/>
    </source>
</evidence>
<dbReference type="EMBL" id="SMFP01000001">
    <property type="protein sequence ID" value="TDE41120.1"/>
    <property type="molecule type" value="Genomic_DNA"/>
</dbReference>
<dbReference type="OrthoDB" id="7843142at2"/>
<reference evidence="4 5" key="1">
    <citation type="submission" date="2019-03" db="EMBL/GenBank/DDBJ databases">
        <authorList>
            <person name="Zhang S."/>
        </authorList>
    </citation>
    <scope>NUCLEOTIDE SEQUENCE [LARGE SCALE GENOMIC DNA]</scope>
    <source>
        <strain evidence="4 5">S4J41</strain>
    </source>
</reference>
<evidence type="ECO:0000313" key="4">
    <source>
        <dbReference type="EMBL" id="TDE41120.1"/>
    </source>
</evidence>
<dbReference type="PROSITE" id="PS51724">
    <property type="entry name" value="SPOR"/>
    <property type="match status" value="1"/>
</dbReference>
<dbReference type="GO" id="GO:0042834">
    <property type="term" value="F:peptidoglycan binding"/>
    <property type="evidence" value="ECO:0007669"/>
    <property type="project" value="InterPro"/>
</dbReference>
<evidence type="ECO:0000259" key="3">
    <source>
        <dbReference type="PROSITE" id="PS51724"/>
    </source>
</evidence>
<dbReference type="Gene3D" id="3.30.70.1070">
    <property type="entry name" value="Sporulation related repeat"/>
    <property type="match status" value="1"/>
</dbReference>
<dbReference type="AlphaFoldDB" id="A0A4R5F1R5"/>
<dbReference type="InterPro" id="IPR007730">
    <property type="entry name" value="SPOR-like_dom"/>
</dbReference>
<sequence>MKFTRVIAFSLMATAMSALCAQAQSLRNASPPAEFPSASYTGKQYVDSQGCIYIRAGIDGNVTWVPRVGRDRKQVCGYKPTVVAGGAAAAKPRAQAPVEITLPATTQPAAIQKPKPLPAAVAQPVAKPRTAPVAQPRRAPVQAAAPAPIATPAPIRVRRAPAATTVVIPAPRRQAAPQAAPVIAPRKAPAQAGGGCSNASAFSQQFINKGAGVRCGPQAEPPITYGRGGDRQSVLMPRGARAHMAVAAVSPETRVVPRHVYDRRRNTTSVSVPDGYKPVWSDDRLNPHRAERSLRPAQPRAISGPPRGYLAATRDDDRLNTRRGPRTAQGDARTDRIWTRTVPRELVPQPTDRQIVIVPKELAKSPAEAERAGLLRISTRNAPVTAGAPRVSVAPGRYVRVATYGSDQEARQVAQALAQDGLPMRLGSVRRGQATHRVVLAGPFADSTTAQAALRQARAAGFSGAHLN</sequence>
<feature type="compositionally biased region" description="Basic and acidic residues" evidence="1">
    <location>
        <begin position="280"/>
        <end position="294"/>
    </location>
</feature>
<gene>
    <name evidence="4" type="ORF">E1B25_02620</name>
</gene>
<feature type="region of interest" description="Disordered" evidence="1">
    <location>
        <begin position="280"/>
        <end position="333"/>
    </location>
</feature>
<comment type="caution">
    <text evidence="4">The sequence shown here is derived from an EMBL/GenBank/DDBJ whole genome shotgun (WGS) entry which is preliminary data.</text>
</comment>
<evidence type="ECO:0000256" key="2">
    <source>
        <dbReference type="SAM" id="SignalP"/>
    </source>
</evidence>
<feature type="signal peptide" evidence="2">
    <location>
        <begin position="1"/>
        <end position="23"/>
    </location>
</feature>
<evidence type="ECO:0000256" key="1">
    <source>
        <dbReference type="SAM" id="MobiDB-lite"/>
    </source>
</evidence>
<feature type="chain" id="PRO_5020538468" evidence="2">
    <location>
        <begin position="24"/>
        <end position="468"/>
    </location>
</feature>
<feature type="domain" description="SPOR" evidence="3">
    <location>
        <begin position="391"/>
        <end position="468"/>
    </location>
</feature>